<evidence type="ECO:0000313" key="2">
    <source>
        <dbReference type="Proteomes" id="UP001597342"/>
    </source>
</evidence>
<dbReference type="EMBL" id="JBHUHU010000003">
    <property type="protein sequence ID" value="MFD2099909.1"/>
    <property type="molecule type" value="Genomic_DNA"/>
</dbReference>
<evidence type="ECO:0000313" key="1">
    <source>
        <dbReference type="EMBL" id="MFD2099909.1"/>
    </source>
</evidence>
<keyword evidence="2" id="KW-1185">Reference proteome</keyword>
<sequence length="75" mass="8786">MKTLFFNKIDHRLFFFICLFCVSTTIAQIYPVQVTPQIIPPYSFKLSDYTTTSQEKLFVNLLLTDAQKNLVDRYG</sequence>
<dbReference type="RefSeq" id="WP_379830658.1">
    <property type="nucleotide sequence ID" value="NZ_JBHUHU010000003.1"/>
</dbReference>
<comment type="caution">
    <text evidence="1">The sequence shown here is derived from an EMBL/GenBank/DDBJ whole genome shotgun (WGS) entry which is preliminary data.</text>
</comment>
<reference evidence="2" key="1">
    <citation type="journal article" date="2019" name="Int. J. Syst. Evol. Microbiol.">
        <title>The Global Catalogue of Microorganisms (GCM) 10K type strain sequencing project: providing services to taxonomists for standard genome sequencing and annotation.</title>
        <authorList>
            <consortium name="The Broad Institute Genomics Platform"/>
            <consortium name="The Broad Institute Genome Sequencing Center for Infectious Disease"/>
            <person name="Wu L."/>
            <person name="Ma J."/>
        </authorList>
    </citation>
    <scope>NUCLEOTIDE SEQUENCE [LARGE SCALE GENOMIC DNA]</scope>
    <source>
        <strain evidence="2">JCM 3389</strain>
    </source>
</reference>
<gene>
    <name evidence="1" type="ORF">ACFSJE_09005</name>
</gene>
<accession>A0ABW4XXH2</accession>
<dbReference type="Proteomes" id="UP001597342">
    <property type="component" value="Unassembled WGS sequence"/>
</dbReference>
<name>A0ABW4XXH2_9FLAO</name>
<organism evidence="1 2">
    <name type="scientific">Flagellimonas iocasae</name>
    <dbReference type="NCBI Taxonomy" id="2055905"/>
    <lineage>
        <taxon>Bacteria</taxon>
        <taxon>Pseudomonadati</taxon>
        <taxon>Bacteroidota</taxon>
        <taxon>Flavobacteriia</taxon>
        <taxon>Flavobacteriales</taxon>
        <taxon>Flavobacteriaceae</taxon>
        <taxon>Flagellimonas</taxon>
    </lineage>
</organism>
<protein>
    <submittedName>
        <fullName evidence="1">Uncharacterized protein</fullName>
    </submittedName>
</protein>
<proteinExistence type="predicted"/>